<feature type="compositionally biased region" description="Low complexity" evidence="3">
    <location>
        <begin position="338"/>
        <end position="359"/>
    </location>
</feature>
<feature type="compositionally biased region" description="Low complexity" evidence="3">
    <location>
        <begin position="106"/>
        <end position="118"/>
    </location>
</feature>
<evidence type="ECO:0000259" key="4">
    <source>
        <dbReference type="PROSITE" id="PS50002"/>
    </source>
</evidence>
<dbReference type="Proteomes" id="UP000038045">
    <property type="component" value="Unplaced"/>
</dbReference>
<evidence type="ECO:0000313" key="5">
    <source>
        <dbReference type="Proteomes" id="UP000038045"/>
    </source>
</evidence>
<accession>A0A0N4Z1W7</accession>
<dbReference type="Pfam" id="PF00018">
    <property type="entry name" value="SH3_1"/>
    <property type="match status" value="3"/>
</dbReference>
<dbReference type="InterPro" id="IPR050670">
    <property type="entry name" value="STAM"/>
</dbReference>
<feature type="compositionally biased region" description="Low complexity" evidence="3">
    <location>
        <begin position="163"/>
        <end position="178"/>
    </location>
</feature>
<dbReference type="PRINTS" id="PR00499">
    <property type="entry name" value="P67PHOX"/>
</dbReference>
<keyword evidence="5" id="KW-1185">Reference proteome</keyword>
<feature type="region of interest" description="Disordered" evidence="3">
    <location>
        <begin position="153"/>
        <end position="218"/>
    </location>
</feature>
<reference evidence="6" key="1">
    <citation type="submission" date="2017-02" db="UniProtKB">
        <authorList>
            <consortium name="WormBaseParasite"/>
        </authorList>
    </citation>
    <scope>IDENTIFICATION</scope>
</reference>
<dbReference type="InterPro" id="IPR036028">
    <property type="entry name" value="SH3-like_dom_sf"/>
</dbReference>
<dbReference type="SMART" id="SM00326">
    <property type="entry name" value="SH3"/>
    <property type="match status" value="3"/>
</dbReference>
<feature type="region of interest" description="Disordered" evidence="3">
    <location>
        <begin position="338"/>
        <end position="363"/>
    </location>
</feature>
<dbReference type="GO" id="GO:0043328">
    <property type="term" value="P:protein transport to vacuole involved in ubiquitin-dependent protein catabolic process via the multivesicular body sorting pathway"/>
    <property type="evidence" value="ECO:0007669"/>
    <property type="project" value="TreeGrafter"/>
</dbReference>
<feature type="domain" description="SH3" evidence="4">
    <location>
        <begin position="439"/>
        <end position="496"/>
    </location>
</feature>
<feature type="region of interest" description="Disordered" evidence="3">
    <location>
        <begin position="1"/>
        <end position="29"/>
    </location>
</feature>
<dbReference type="SUPFAM" id="SSF50044">
    <property type="entry name" value="SH3-domain"/>
    <property type="match status" value="3"/>
</dbReference>
<organism evidence="5 6">
    <name type="scientific">Parastrongyloides trichosuri</name>
    <name type="common">Possum-specific nematode worm</name>
    <dbReference type="NCBI Taxonomy" id="131310"/>
    <lineage>
        <taxon>Eukaryota</taxon>
        <taxon>Metazoa</taxon>
        <taxon>Ecdysozoa</taxon>
        <taxon>Nematoda</taxon>
        <taxon>Chromadorea</taxon>
        <taxon>Rhabditida</taxon>
        <taxon>Tylenchina</taxon>
        <taxon>Panagrolaimomorpha</taxon>
        <taxon>Strongyloidoidea</taxon>
        <taxon>Strongyloididae</taxon>
        <taxon>Parastrongyloides</taxon>
    </lineage>
</organism>
<proteinExistence type="predicted"/>
<feature type="compositionally biased region" description="Polar residues" evidence="3">
    <location>
        <begin position="14"/>
        <end position="29"/>
    </location>
</feature>
<name>A0A0N4Z1W7_PARTI</name>
<dbReference type="CDD" id="cd00174">
    <property type="entry name" value="SH3"/>
    <property type="match status" value="1"/>
</dbReference>
<evidence type="ECO:0000256" key="2">
    <source>
        <dbReference type="PROSITE-ProRule" id="PRU00192"/>
    </source>
</evidence>
<keyword evidence="1 2" id="KW-0728">SH3 domain</keyword>
<feature type="region of interest" description="Disordered" evidence="3">
    <location>
        <begin position="106"/>
        <end position="125"/>
    </location>
</feature>
<dbReference type="GO" id="GO:0033565">
    <property type="term" value="C:ESCRT-0 complex"/>
    <property type="evidence" value="ECO:0007669"/>
    <property type="project" value="TreeGrafter"/>
</dbReference>
<feature type="domain" description="SH3" evidence="4">
    <location>
        <begin position="368"/>
        <end position="427"/>
    </location>
</feature>
<dbReference type="PANTHER" id="PTHR45929:SF3">
    <property type="entry name" value="JAK PATHWAY SIGNAL TRANSDUCTION ADAPTOR MOLECULE"/>
    <property type="match status" value="1"/>
</dbReference>
<sequence>MLPPPPIAPKPRNESNSATLPTYRNRPVGNNFSNAKTLFNNLSQPQTKTTISNAVKSPFLQKAVISGVQNEEVRENVVNVAKDEKFKQQLADIIKQFDKSPSISNTSTSIMTTTPKSTLPSHNSLNNYNQQKSLLDTSNPMDGIYNYTTTNYINKPNILPKPSTMSESSSSKKNGNMSIDDLLFGNITEETKKPPPNRPPPPKKKSITSSSSSYSNGFNFYEQQHEPVRDIRTTLNEPFNPYCPTNKYGPGLAALEKNLCTSPEPTMTEPYAVAIYPYIPNHFDEVGCDINDIIILIKEIDEYWVQGRNYRTGNSGIIPLNYLKIKLPLAPVTKNSESPYSSSGYGSSNSLSPKSQNSPTKCISSSNDTMIVCTALYDYNSSYEGDLKFSAGDTIVVHERVSDEWLRGQLGKEFGIFPITFVHIDNIESIPYSRSETLSSIEYVQALYDYNSGTEGDLCFNVGDQIKVVEQINSDWIRGELHGIVGLVPMTYVQKV</sequence>
<evidence type="ECO:0000313" key="6">
    <source>
        <dbReference type="WBParaSite" id="PTRK_0000086300.1"/>
    </source>
</evidence>
<feature type="domain" description="SH3" evidence="4">
    <location>
        <begin position="267"/>
        <end position="328"/>
    </location>
</feature>
<dbReference type="InterPro" id="IPR001452">
    <property type="entry name" value="SH3_domain"/>
</dbReference>
<dbReference type="WBParaSite" id="PTRK_0000086300.1">
    <property type="protein sequence ID" value="PTRK_0000086300.1"/>
    <property type="gene ID" value="PTRK_0000086300"/>
</dbReference>
<dbReference type="AlphaFoldDB" id="A0A0N4Z1W7"/>
<evidence type="ECO:0000256" key="1">
    <source>
        <dbReference type="ARBA" id="ARBA00022443"/>
    </source>
</evidence>
<protein>
    <submittedName>
        <fullName evidence="6">SH3 domain-containing protein</fullName>
    </submittedName>
</protein>
<evidence type="ECO:0000256" key="3">
    <source>
        <dbReference type="SAM" id="MobiDB-lite"/>
    </source>
</evidence>
<dbReference type="PRINTS" id="PR00452">
    <property type="entry name" value="SH3DOMAIN"/>
</dbReference>
<dbReference type="STRING" id="131310.A0A0N4Z1W7"/>
<dbReference type="PROSITE" id="PS50002">
    <property type="entry name" value="SH3"/>
    <property type="match status" value="3"/>
</dbReference>
<dbReference type="Gene3D" id="2.30.30.40">
    <property type="entry name" value="SH3 Domains"/>
    <property type="match status" value="3"/>
</dbReference>
<dbReference type="PANTHER" id="PTHR45929">
    <property type="entry name" value="JAK PATHWAY SIGNAL TRANSDUCTION ADAPTOR MOLECULE"/>
    <property type="match status" value="1"/>
</dbReference>